<evidence type="ECO:0000313" key="2">
    <source>
        <dbReference type="EMBL" id="WNM39463.1"/>
    </source>
</evidence>
<organism evidence="2 3">
    <name type="scientific">Micromonospora halotolerans</name>
    <dbReference type="NCBI Taxonomy" id="709879"/>
    <lineage>
        <taxon>Bacteria</taxon>
        <taxon>Bacillati</taxon>
        <taxon>Actinomycetota</taxon>
        <taxon>Actinomycetes</taxon>
        <taxon>Micromonosporales</taxon>
        <taxon>Micromonosporaceae</taxon>
        <taxon>Micromonospora</taxon>
    </lineage>
</organism>
<keyword evidence="3" id="KW-1185">Reference proteome</keyword>
<keyword evidence="1" id="KW-0472">Membrane</keyword>
<evidence type="ECO:0000256" key="1">
    <source>
        <dbReference type="SAM" id="Phobius"/>
    </source>
</evidence>
<evidence type="ECO:0000313" key="3">
    <source>
        <dbReference type="Proteomes" id="UP001303001"/>
    </source>
</evidence>
<proteinExistence type="predicted"/>
<keyword evidence="1" id="KW-1133">Transmembrane helix</keyword>
<feature type="transmembrane region" description="Helical" evidence="1">
    <location>
        <begin position="42"/>
        <end position="61"/>
    </location>
</feature>
<evidence type="ECO:0008006" key="4">
    <source>
        <dbReference type="Google" id="ProtNLM"/>
    </source>
</evidence>
<sequence>MAAVGAGGDRSAARRKRLLLAGLLAVVGLILLLLGLTVANGAVAGVEVVLALLLLIGSYAIQHVARRDTLYRDERPR</sequence>
<keyword evidence="1" id="KW-0812">Transmembrane</keyword>
<reference evidence="2 3" key="1">
    <citation type="submission" date="2023-09" db="EMBL/GenBank/DDBJ databases">
        <title>Micromonospora halotolerans DSM 45598 genome sequence.</title>
        <authorList>
            <person name="Mo P."/>
        </authorList>
    </citation>
    <scope>NUCLEOTIDE SEQUENCE [LARGE SCALE GENOMIC DNA]</scope>
    <source>
        <strain evidence="2 3">DSM 45598</strain>
    </source>
</reference>
<protein>
    <recommendedName>
        <fullName evidence="4">DUF3040 domain-containing protein</fullName>
    </recommendedName>
</protein>
<dbReference type="Proteomes" id="UP001303001">
    <property type="component" value="Chromosome"/>
</dbReference>
<gene>
    <name evidence="2" type="ORF">RMN56_30875</name>
</gene>
<accession>A0ABY9ZVY9</accession>
<dbReference type="RefSeq" id="WP_313721394.1">
    <property type="nucleotide sequence ID" value="NZ_CP134876.1"/>
</dbReference>
<dbReference type="EMBL" id="CP134876">
    <property type="protein sequence ID" value="WNM39463.1"/>
    <property type="molecule type" value="Genomic_DNA"/>
</dbReference>
<feature type="transmembrane region" description="Helical" evidence="1">
    <location>
        <begin position="18"/>
        <end position="36"/>
    </location>
</feature>
<name>A0ABY9ZVY9_9ACTN</name>